<evidence type="ECO:0000256" key="1">
    <source>
        <dbReference type="SAM" id="MobiDB-lite"/>
    </source>
</evidence>
<reference evidence="2 3" key="1">
    <citation type="journal article" date="2012" name="Genome Biol.">
        <title>Sequencing three crocodilian genomes to illuminate the evolution of archosaurs and amniotes.</title>
        <authorList>
            <person name="St John J.A."/>
            <person name="Braun E.L."/>
            <person name="Isberg S.R."/>
            <person name="Miles L.G."/>
            <person name="Chong A.Y."/>
            <person name="Gongora J."/>
            <person name="Dalzell P."/>
            <person name="Moran C."/>
            <person name="Bed'hom B."/>
            <person name="Abzhanov A."/>
            <person name="Burgess S.C."/>
            <person name="Cooksey A.M."/>
            <person name="Castoe T.A."/>
            <person name="Crawford N.G."/>
            <person name="Densmore L.D."/>
            <person name="Drew J.C."/>
            <person name="Edwards S.V."/>
            <person name="Faircloth B.C."/>
            <person name="Fujita M.K."/>
            <person name="Greenwold M.J."/>
            <person name="Hoffmann F.G."/>
            <person name="Howard J.M."/>
            <person name="Iguchi T."/>
            <person name="Janes D.E."/>
            <person name="Khan S.Y."/>
            <person name="Kohno S."/>
            <person name="de Koning A.J."/>
            <person name="Lance S.L."/>
            <person name="McCarthy F.M."/>
            <person name="McCormack J.E."/>
            <person name="Merchant M.E."/>
            <person name="Peterson D.G."/>
            <person name="Pollock D.D."/>
            <person name="Pourmand N."/>
            <person name="Raney B.J."/>
            <person name="Roessler K.A."/>
            <person name="Sanford J.R."/>
            <person name="Sawyer R.H."/>
            <person name="Schmidt C.J."/>
            <person name="Triplett E.W."/>
            <person name="Tuberville T.D."/>
            <person name="Venegas-Anaya M."/>
            <person name="Howard J.T."/>
            <person name="Jarvis E.D."/>
            <person name="Guillette L.J.Jr."/>
            <person name="Glenn T.C."/>
            <person name="Green R.E."/>
            <person name="Ray D.A."/>
        </authorList>
    </citation>
    <scope>NUCLEOTIDE SEQUENCE [LARGE SCALE GENOMIC DNA]</scope>
    <source>
        <strain evidence="2">KSC_2009_1</strain>
    </source>
</reference>
<keyword evidence="3" id="KW-1185">Reference proteome</keyword>
<protein>
    <submittedName>
        <fullName evidence="2">Uncharacterized protein</fullName>
    </submittedName>
</protein>
<dbReference type="Proteomes" id="UP000050525">
    <property type="component" value="Unassembled WGS sequence"/>
</dbReference>
<dbReference type="EMBL" id="AKHW03001467">
    <property type="protein sequence ID" value="KYO42338.1"/>
    <property type="molecule type" value="Genomic_DNA"/>
</dbReference>
<evidence type="ECO:0000313" key="2">
    <source>
        <dbReference type="EMBL" id="KYO42338.1"/>
    </source>
</evidence>
<sequence length="215" mass="23718">MTLRLLLGPLAGQPAGNLPSQMPWLQALMDPMMEVSGGMKPRPTAYSVEGPGLPQHPPDPQHEPQALPPKTPEERARFGFLLNNTQLTEHQLHVLGDEGQRVAAAGRTDGLFRPDPADPQPHVELFVRNPSDPTDWRQVFFLLDTRAQVGRDSLSETSLLQPFIMHSRENKVLRAGYGNDVGKNLPPGRVQACRKENSKFKPVISTEELGNGRSA</sequence>
<proteinExistence type="predicted"/>
<feature type="region of interest" description="Disordered" evidence="1">
    <location>
        <begin position="37"/>
        <end position="71"/>
    </location>
</feature>
<comment type="caution">
    <text evidence="2">The sequence shown here is derived from an EMBL/GenBank/DDBJ whole genome shotgun (WGS) entry which is preliminary data.</text>
</comment>
<name>A0A151NZV4_ALLMI</name>
<gene>
    <name evidence="2" type="ORF">Y1Q_0022197</name>
</gene>
<dbReference type="AlphaFoldDB" id="A0A151NZV4"/>
<accession>A0A151NZV4</accession>
<evidence type="ECO:0000313" key="3">
    <source>
        <dbReference type="Proteomes" id="UP000050525"/>
    </source>
</evidence>
<organism evidence="2 3">
    <name type="scientific">Alligator mississippiensis</name>
    <name type="common">American alligator</name>
    <dbReference type="NCBI Taxonomy" id="8496"/>
    <lineage>
        <taxon>Eukaryota</taxon>
        <taxon>Metazoa</taxon>
        <taxon>Chordata</taxon>
        <taxon>Craniata</taxon>
        <taxon>Vertebrata</taxon>
        <taxon>Euteleostomi</taxon>
        <taxon>Archelosauria</taxon>
        <taxon>Archosauria</taxon>
        <taxon>Crocodylia</taxon>
        <taxon>Alligatoridae</taxon>
        <taxon>Alligatorinae</taxon>
        <taxon>Alligator</taxon>
    </lineage>
</organism>